<feature type="compositionally biased region" description="Basic residues" evidence="1">
    <location>
        <begin position="192"/>
        <end position="206"/>
    </location>
</feature>
<feature type="region of interest" description="Disordered" evidence="1">
    <location>
        <begin position="191"/>
        <end position="225"/>
    </location>
</feature>
<gene>
    <name evidence="2" type="ORF">HEK616_05170</name>
</gene>
<proteinExistence type="predicted"/>
<evidence type="ECO:0008006" key="4">
    <source>
        <dbReference type="Google" id="ProtNLM"/>
    </source>
</evidence>
<sequence>MEGGARSAKGRLRRAGRNGLSRHVPAPTGGGEGKGRARWPEPEQEQEQEPGPGPGTEAGTGAGTGAKAEVSGAKPARAARLGSQGKVPADFMAGEGRHLPGHIPGARVEVDGIAAARPPAPLPLAAGRRPRLLELGSHWPRAVPVGVLPLLGMILSGPSWGGGLLLPMDGAWRAWTALTGALAPLVLWMPPRTRHSHPRSRPRRDRPRIPEGGARSEDHPDRVPR</sequence>
<feature type="compositionally biased region" description="Basic and acidic residues" evidence="1">
    <location>
        <begin position="214"/>
        <end position="225"/>
    </location>
</feature>
<protein>
    <recommendedName>
        <fullName evidence="4">Integral membrane protein</fullName>
    </recommendedName>
</protein>
<reference evidence="2" key="1">
    <citation type="submission" date="2022-06" db="EMBL/GenBank/DDBJ databases">
        <title>Complete genome sequence of Streptomyces nigrescens HEK616.</title>
        <authorList>
            <person name="Asamizu S."/>
            <person name="Onaka H."/>
        </authorList>
    </citation>
    <scope>NUCLEOTIDE SEQUENCE</scope>
    <source>
        <strain evidence="2">HEK616</strain>
    </source>
</reference>
<accession>A0ABM7ZKU9</accession>
<keyword evidence="3" id="KW-1185">Reference proteome</keyword>
<evidence type="ECO:0000313" key="2">
    <source>
        <dbReference type="EMBL" id="BDM67030.1"/>
    </source>
</evidence>
<name>A0ABM7ZKU9_STRNI</name>
<feature type="region of interest" description="Disordered" evidence="1">
    <location>
        <begin position="1"/>
        <end position="84"/>
    </location>
</feature>
<feature type="compositionally biased region" description="Gly residues" evidence="1">
    <location>
        <begin position="54"/>
        <end position="64"/>
    </location>
</feature>
<organism evidence="2 3">
    <name type="scientific">Streptomyces nigrescens</name>
    <dbReference type="NCBI Taxonomy" id="1920"/>
    <lineage>
        <taxon>Bacteria</taxon>
        <taxon>Bacillati</taxon>
        <taxon>Actinomycetota</taxon>
        <taxon>Actinomycetes</taxon>
        <taxon>Kitasatosporales</taxon>
        <taxon>Streptomycetaceae</taxon>
        <taxon>Streptomyces</taxon>
    </lineage>
</organism>
<evidence type="ECO:0000313" key="3">
    <source>
        <dbReference type="Proteomes" id="UP001059597"/>
    </source>
</evidence>
<dbReference type="EMBL" id="AP026073">
    <property type="protein sequence ID" value="BDM67030.1"/>
    <property type="molecule type" value="Genomic_DNA"/>
</dbReference>
<evidence type="ECO:0000256" key="1">
    <source>
        <dbReference type="SAM" id="MobiDB-lite"/>
    </source>
</evidence>
<dbReference type="Proteomes" id="UP001059597">
    <property type="component" value="Chromosome"/>
</dbReference>